<accession>A0A0F3MV78</accession>
<dbReference type="RefSeq" id="WP_039594904.1">
    <property type="nucleotide sequence ID" value="NZ_LANQ01000001.1"/>
</dbReference>
<dbReference type="AlphaFoldDB" id="A0A0F3MV78"/>
<evidence type="ECO:0000313" key="2">
    <source>
        <dbReference type="EMBL" id="KJV58489.1"/>
    </source>
</evidence>
<reference evidence="2 3" key="1">
    <citation type="submission" date="2015-01" db="EMBL/GenBank/DDBJ databases">
        <title>Genome Sequencing of Rickettsiales.</title>
        <authorList>
            <person name="Daugherty S.C."/>
            <person name="Su Q."/>
            <person name="Abolude K."/>
            <person name="Beier-Sexton M."/>
            <person name="Carlyon J.A."/>
            <person name="Carter R."/>
            <person name="Day N.P."/>
            <person name="Dumler S.J."/>
            <person name="Dyachenko V."/>
            <person name="Godinez A."/>
            <person name="Kurtti T.J."/>
            <person name="Lichay M."/>
            <person name="Mullins K.E."/>
            <person name="Ott S."/>
            <person name="Pappas-Brown V."/>
            <person name="Paris D.H."/>
            <person name="Patel P."/>
            <person name="Richards A.L."/>
            <person name="Sadzewicz L."/>
            <person name="Sears K."/>
            <person name="Seidman D."/>
            <person name="Sengamalay N."/>
            <person name="Stenos J."/>
            <person name="Tallon L.J."/>
            <person name="Vincent G."/>
            <person name="Fraser C.M."/>
            <person name="Munderloh U."/>
            <person name="Dunning-Hotopp J.C."/>
        </authorList>
    </citation>
    <scope>NUCLEOTIDE SEQUENCE [LARGE SCALE GENOMIC DNA]</scope>
    <source>
        <strain evidence="2 3">Pedreira</strain>
    </source>
</reference>
<comment type="caution">
    <text evidence="2">The sequence shown here is derived from an EMBL/GenBank/DDBJ whole genome shotgun (WGS) entry which is preliminary data.</text>
</comment>
<keyword evidence="1" id="KW-0472">Membrane</keyword>
<feature type="transmembrane region" description="Helical" evidence="1">
    <location>
        <begin position="69"/>
        <end position="88"/>
    </location>
</feature>
<name>A0A0F3MV78_RICFI</name>
<gene>
    <name evidence="2" type="ORF">RFEPED_0870</name>
</gene>
<protein>
    <submittedName>
        <fullName evidence="2">Uncharacterized protein</fullName>
    </submittedName>
</protein>
<evidence type="ECO:0000313" key="3">
    <source>
        <dbReference type="Proteomes" id="UP000033475"/>
    </source>
</evidence>
<dbReference type="EMBL" id="LANQ01000001">
    <property type="protein sequence ID" value="KJV58489.1"/>
    <property type="molecule type" value="Genomic_DNA"/>
</dbReference>
<keyword evidence="1" id="KW-0812">Transmembrane</keyword>
<evidence type="ECO:0000256" key="1">
    <source>
        <dbReference type="SAM" id="Phobius"/>
    </source>
</evidence>
<dbReference type="Proteomes" id="UP000033475">
    <property type="component" value="Unassembled WGS sequence"/>
</dbReference>
<organism evidence="2 3">
    <name type="scientific">Rickettsia felis str. Pedreira</name>
    <dbReference type="NCBI Taxonomy" id="1359196"/>
    <lineage>
        <taxon>Bacteria</taxon>
        <taxon>Pseudomonadati</taxon>
        <taxon>Pseudomonadota</taxon>
        <taxon>Alphaproteobacteria</taxon>
        <taxon>Rickettsiales</taxon>
        <taxon>Rickettsiaceae</taxon>
        <taxon>Rickettsieae</taxon>
        <taxon>Rickettsia</taxon>
        <taxon>spotted fever group</taxon>
    </lineage>
</organism>
<proteinExistence type="predicted"/>
<dbReference type="PATRIC" id="fig|1359196.3.peg.847"/>
<sequence>MAITILYNIKKANWEYLYFNVIPAGALLRGHLIVIASSHRLRGNLIKYPEIADVQLLCNFLAMTKNYEAIYITKKLEILIFLAFYLVLK</sequence>
<keyword evidence="1" id="KW-1133">Transmembrane helix</keyword>
<feature type="transmembrane region" description="Helical" evidence="1">
    <location>
        <begin position="16"/>
        <end position="37"/>
    </location>
</feature>